<feature type="region of interest" description="Disordered" evidence="9">
    <location>
        <begin position="1"/>
        <end position="53"/>
    </location>
</feature>
<keyword evidence="11" id="KW-1185">Reference proteome</keyword>
<keyword evidence="8" id="KW-0539">Nucleus</keyword>
<evidence type="ECO:0000256" key="6">
    <source>
        <dbReference type="ARBA" id="ARBA00022490"/>
    </source>
</evidence>
<dbReference type="InterPro" id="IPR008728">
    <property type="entry name" value="Elongator_complex_protein_4"/>
</dbReference>
<evidence type="ECO:0000313" key="11">
    <source>
        <dbReference type="Proteomes" id="UP000503462"/>
    </source>
</evidence>
<keyword evidence="7" id="KW-0819">tRNA processing</keyword>
<dbReference type="UniPathway" id="UPA00988"/>
<dbReference type="OrthoDB" id="289162at2759"/>
<accession>A0A6H0XV35</accession>
<dbReference type="InterPro" id="IPR027417">
    <property type="entry name" value="P-loop_NTPase"/>
</dbReference>
<evidence type="ECO:0000256" key="1">
    <source>
        <dbReference type="ARBA" id="ARBA00004123"/>
    </source>
</evidence>
<feature type="compositionally biased region" description="Polar residues" evidence="9">
    <location>
        <begin position="36"/>
        <end position="51"/>
    </location>
</feature>
<dbReference type="AlphaFoldDB" id="A0A6H0XV35"/>
<feature type="compositionally biased region" description="Low complexity" evidence="9">
    <location>
        <begin position="9"/>
        <end position="24"/>
    </location>
</feature>
<evidence type="ECO:0000256" key="8">
    <source>
        <dbReference type="ARBA" id="ARBA00023242"/>
    </source>
</evidence>
<evidence type="ECO:0000256" key="3">
    <source>
        <dbReference type="ARBA" id="ARBA00005043"/>
    </source>
</evidence>
<dbReference type="GO" id="GO:0008023">
    <property type="term" value="C:transcription elongation factor complex"/>
    <property type="evidence" value="ECO:0007669"/>
    <property type="project" value="TreeGrafter"/>
</dbReference>
<evidence type="ECO:0000313" key="10">
    <source>
        <dbReference type="EMBL" id="QIW98621.1"/>
    </source>
</evidence>
<proteinExistence type="inferred from homology"/>
<name>A0A6H0XV35_9PEZI</name>
<comment type="pathway">
    <text evidence="3">tRNA modification; 5-methoxycarbonylmethyl-2-thiouridine-tRNA biosynthesis.</text>
</comment>
<dbReference type="PANTHER" id="PTHR12896:SF1">
    <property type="entry name" value="ELONGATOR COMPLEX PROTEIN 4"/>
    <property type="match status" value="1"/>
</dbReference>
<dbReference type="Proteomes" id="UP000503462">
    <property type="component" value="Chromosome 3"/>
</dbReference>
<comment type="subcellular location">
    <subcellularLocation>
        <location evidence="2">Cytoplasm</location>
    </subcellularLocation>
    <subcellularLocation>
        <location evidence="1">Nucleus</location>
    </subcellularLocation>
</comment>
<comment type="similarity">
    <text evidence="4">Belongs to the ELP4 family.</text>
</comment>
<evidence type="ECO:0000256" key="5">
    <source>
        <dbReference type="ARBA" id="ARBA00020265"/>
    </source>
</evidence>
<sequence>MAFRKRNVAVNNAASPSGPAAVPGLVSRPQILPGTRPSSLGSHTVTSTGTSELDGLLGGHGGLTLGCSLLIGEHGTTDYSGAILRAYAAEGLLQGHQVHVIAAGKPWAQNLPGTSDGDSRRTSKASDAKAQEEKMKIAWRYENMERASSRSLPVRSISATTGGSQDETPFCHTFDLTRRLEPTPEHKMNHIAISSEREPLTTILTKLAASLASSPPSTYSYGQHASIAFPA</sequence>
<evidence type="ECO:0000256" key="7">
    <source>
        <dbReference type="ARBA" id="ARBA00022694"/>
    </source>
</evidence>
<reference evidence="10 11" key="1">
    <citation type="journal article" date="2016" name="Sci. Rep.">
        <title>Peltaster fructicola genome reveals evolution from an invasive phytopathogen to an ectophytic parasite.</title>
        <authorList>
            <person name="Xu C."/>
            <person name="Chen H."/>
            <person name="Gleason M.L."/>
            <person name="Xu J.R."/>
            <person name="Liu H."/>
            <person name="Zhang R."/>
            <person name="Sun G."/>
        </authorList>
    </citation>
    <scope>NUCLEOTIDE SEQUENCE [LARGE SCALE GENOMIC DNA]</scope>
    <source>
        <strain evidence="10 11">LNHT1506</strain>
    </source>
</reference>
<evidence type="ECO:0000256" key="2">
    <source>
        <dbReference type="ARBA" id="ARBA00004496"/>
    </source>
</evidence>
<dbReference type="GO" id="GO:0002098">
    <property type="term" value="P:tRNA wobble uridine modification"/>
    <property type="evidence" value="ECO:0007669"/>
    <property type="project" value="InterPro"/>
</dbReference>
<feature type="region of interest" description="Disordered" evidence="9">
    <location>
        <begin position="109"/>
        <end position="131"/>
    </location>
</feature>
<gene>
    <name evidence="10" type="ORF">AMS68_004139</name>
</gene>
<evidence type="ECO:0000256" key="4">
    <source>
        <dbReference type="ARBA" id="ARBA00007573"/>
    </source>
</evidence>
<feature type="compositionally biased region" description="Basic and acidic residues" evidence="9">
    <location>
        <begin position="117"/>
        <end position="131"/>
    </location>
</feature>
<dbReference type="Pfam" id="PF05625">
    <property type="entry name" value="PAXNEB"/>
    <property type="match status" value="1"/>
</dbReference>
<dbReference type="Gene3D" id="3.40.50.300">
    <property type="entry name" value="P-loop containing nucleotide triphosphate hydrolases"/>
    <property type="match status" value="1"/>
</dbReference>
<evidence type="ECO:0000256" key="9">
    <source>
        <dbReference type="SAM" id="MobiDB-lite"/>
    </source>
</evidence>
<dbReference type="EMBL" id="CP051141">
    <property type="protein sequence ID" value="QIW98621.1"/>
    <property type="molecule type" value="Genomic_DNA"/>
</dbReference>
<dbReference type="GO" id="GO:0005737">
    <property type="term" value="C:cytoplasm"/>
    <property type="evidence" value="ECO:0007669"/>
    <property type="project" value="UniProtKB-SubCell"/>
</dbReference>
<keyword evidence="6" id="KW-0963">Cytoplasm</keyword>
<dbReference type="GO" id="GO:0033588">
    <property type="term" value="C:elongator holoenzyme complex"/>
    <property type="evidence" value="ECO:0007669"/>
    <property type="project" value="InterPro"/>
</dbReference>
<organism evidence="10 11">
    <name type="scientific">Peltaster fructicola</name>
    <dbReference type="NCBI Taxonomy" id="286661"/>
    <lineage>
        <taxon>Eukaryota</taxon>
        <taxon>Fungi</taxon>
        <taxon>Dikarya</taxon>
        <taxon>Ascomycota</taxon>
        <taxon>Pezizomycotina</taxon>
        <taxon>Dothideomycetes</taxon>
        <taxon>Dothideomycetes incertae sedis</taxon>
        <taxon>Peltaster</taxon>
    </lineage>
</organism>
<dbReference type="PANTHER" id="PTHR12896">
    <property type="entry name" value="PAX6 NEIGHBOR PROTEIN PAXNEB"/>
    <property type="match status" value="1"/>
</dbReference>
<protein>
    <recommendedName>
        <fullName evidence="5">Elongator complex protein 4</fullName>
    </recommendedName>
</protein>